<dbReference type="InterPro" id="IPR013087">
    <property type="entry name" value="Znf_C2H2_type"/>
</dbReference>
<keyword evidence="4" id="KW-1185">Reference proteome</keyword>
<reference evidence="3 4" key="1">
    <citation type="journal article" date="2012" name="Proc. Natl. Acad. Sci. U.S.A.">
        <title>Antigenic diversity is generated by distinct evolutionary mechanisms in African trypanosome species.</title>
        <authorList>
            <person name="Jackson A.P."/>
            <person name="Berry A."/>
            <person name="Aslett M."/>
            <person name="Allison H.C."/>
            <person name="Burton P."/>
            <person name="Vavrova-Anderson J."/>
            <person name="Brown R."/>
            <person name="Browne H."/>
            <person name="Corton N."/>
            <person name="Hauser H."/>
            <person name="Gamble J."/>
            <person name="Gilderthorp R."/>
            <person name="Marcello L."/>
            <person name="McQuillan J."/>
            <person name="Otto T.D."/>
            <person name="Quail M.A."/>
            <person name="Sanders M.J."/>
            <person name="van Tonder A."/>
            <person name="Ginger M.L."/>
            <person name="Field M.C."/>
            <person name="Barry J.D."/>
            <person name="Hertz-Fowler C."/>
            <person name="Berriman M."/>
        </authorList>
    </citation>
    <scope>NUCLEOTIDE SEQUENCE</scope>
    <source>
        <strain evidence="3 4">Y486</strain>
    </source>
</reference>
<accession>F9WSY8</accession>
<protein>
    <recommendedName>
        <fullName evidence="2">C2H2-type domain-containing protein</fullName>
    </recommendedName>
</protein>
<dbReference type="SMART" id="SM00355">
    <property type="entry name" value="ZnF_C2H2"/>
    <property type="match status" value="2"/>
</dbReference>
<sequence>MEAVLKRLADAIELSKTHGTRAAAFTDSLLPLMALSAGPAGVEDAMLRRIWDLILRIVQLRVSVNFQFVFSHCGVPRNEAADKAAEQGNVKPQSRPARATDIVAGVERKVRNEMHRAFEEGRMPRRHRSALLDHVRLAGKLTKLDRLCESLLALFRTGTSKHFGWLRRVSARKTDQLECRWCTKKCVGYAWLRKHMLQKHAEKQLSSGPNEAQDAPDSDGEAAQEGQEQSEFVCQQRHRVLKSKTWLTSRKREATSSINSEGSNVAEQLVTVACPICSKGCRYRRLLRHMLTKRPRHDEPSRP</sequence>
<dbReference type="Gene3D" id="3.30.420.10">
    <property type="entry name" value="Ribonuclease H-like superfamily/Ribonuclease H"/>
    <property type="match status" value="1"/>
</dbReference>
<organism evidence="3 4">
    <name type="scientific">Trypanosoma vivax (strain Y486)</name>
    <dbReference type="NCBI Taxonomy" id="1055687"/>
    <lineage>
        <taxon>Eukaryota</taxon>
        <taxon>Discoba</taxon>
        <taxon>Euglenozoa</taxon>
        <taxon>Kinetoplastea</taxon>
        <taxon>Metakinetoplastina</taxon>
        <taxon>Trypanosomatida</taxon>
        <taxon>Trypanosomatidae</taxon>
        <taxon>Trypanosoma</taxon>
        <taxon>Duttonella</taxon>
    </lineage>
</organism>
<dbReference type="SUPFAM" id="SSF53098">
    <property type="entry name" value="Ribonuclease H-like"/>
    <property type="match status" value="1"/>
</dbReference>
<dbReference type="VEuPathDB" id="TriTrypDB:TvY486_0035370"/>
<dbReference type="PROSITE" id="PS00028">
    <property type="entry name" value="ZINC_FINGER_C2H2_1"/>
    <property type="match status" value="1"/>
</dbReference>
<dbReference type="GO" id="GO:0003676">
    <property type="term" value="F:nucleic acid binding"/>
    <property type="evidence" value="ECO:0007669"/>
    <property type="project" value="InterPro"/>
</dbReference>
<evidence type="ECO:0000256" key="1">
    <source>
        <dbReference type="SAM" id="MobiDB-lite"/>
    </source>
</evidence>
<dbReference type="Proteomes" id="UP000009027">
    <property type="component" value="Unassembled WGS sequence"/>
</dbReference>
<dbReference type="InterPro" id="IPR012337">
    <property type="entry name" value="RNaseH-like_sf"/>
</dbReference>
<dbReference type="InterPro" id="IPR036397">
    <property type="entry name" value="RNaseH_sf"/>
</dbReference>
<evidence type="ECO:0000313" key="3">
    <source>
        <dbReference type="EMBL" id="CCD20677.1"/>
    </source>
</evidence>
<feature type="region of interest" description="Disordered" evidence="1">
    <location>
        <begin position="202"/>
        <end position="231"/>
    </location>
</feature>
<gene>
    <name evidence="3" type="ORF">TvY486_0035370</name>
</gene>
<evidence type="ECO:0000259" key="2">
    <source>
        <dbReference type="PROSITE" id="PS00028"/>
    </source>
</evidence>
<evidence type="ECO:0000313" key="4">
    <source>
        <dbReference type="Proteomes" id="UP000009027"/>
    </source>
</evidence>
<feature type="domain" description="C2H2-type" evidence="2">
    <location>
        <begin position="179"/>
        <end position="200"/>
    </location>
</feature>
<dbReference type="EMBL" id="CAEX01006105">
    <property type="protein sequence ID" value="CCD20677.1"/>
    <property type="molecule type" value="Genomic_DNA"/>
</dbReference>
<proteinExistence type="predicted"/>
<dbReference type="AlphaFoldDB" id="F9WSY8"/>
<name>F9WSY8_TRYVY</name>